<evidence type="ECO:0000256" key="2">
    <source>
        <dbReference type="ARBA" id="ARBA00008256"/>
    </source>
</evidence>
<evidence type="ECO:0000256" key="3">
    <source>
        <dbReference type="ARBA" id="ARBA00022689"/>
    </source>
</evidence>
<keyword evidence="5" id="KW-0614">Plasmid</keyword>
<dbReference type="NCBIfam" id="NF040977">
    <property type="entry name" value="RepA_IncFII_LM"/>
    <property type="match status" value="1"/>
</dbReference>
<dbReference type="GO" id="GO:0006260">
    <property type="term" value="P:DNA replication"/>
    <property type="evidence" value="ECO:0007669"/>
    <property type="project" value="UniProtKB-KW"/>
</dbReference>
<evidence type="ECO:0000313" key="5">
    <source>
        <dbReference type="EMBL" id="CAA72700.1"/>
    </source>
</evidence>
<accession>O31290</accession>
<protein>
    <submittedName>
        <fullName evidence="5">RepA2 protein</fullName>
    </submittedName>
</protein>
<dbReference type="InterPro" id="IPR003446">
    <property type="entry name" value="Plasmid_replication_init_RepA"/>
</dbReference>
<proteinExistence type="inferred from homology"/>
<dbReference type="EMBL" id="Y11966">
    <property type="protein sequence ID" value="CAA72700.1"/>
    <property type="molecule type" value="Genomic_DNA"/>
</dbReference>
<organism evidence="5">
    <name type="scientific">Buchnera aphidicola</name>
    <dbReference type="NCBI Taxonomy" id="9"/>
    <lineage>
        <taxon>Bacteria</taxon>
        <taxon>Pseudomonadati</taxon>
        <taxon>Pseudomonadota</taxon>
        <taxon>Gammaproteobacteria</taxon>
        <taxon>Enterobacterales</taxon>
        <taxon>Erwiniaceae</taxon>
        <taxon>Buchnera</taxon>
    </lineage>
</organism>
<evidence type="ECO:0000256" key="1">
    <source>
        <dbReference type="ARBA" id="ARBA00002740"/>
    </source>
</evidence>
<dbReference type="Pfam" id="PF02387">
    <property type="entry name" value="IncFII_repA"/>
    <property type="match status" value="2"/>
</dbReference>
<reference evidence="5" key="1">
    <citation type="journal article" date="1997" name="J. Bacteriol.">
        <title>Putative evolutionary origin of plasmids carrying the genes involved in leucine biosynthesis in Buchnera aphidicola (endosymbiont of aphids).</title>
        <authorList>
            <person name="Van Ham R.C.H.J."/>
            <person name="Moya A."/>
            <person name="Latorre A."/>
        </authorList>
    </citation>
    <scope>NUCLEOTIDE SEQUENCE</scope>
    <source>
        <plasmid evidence="5">pBTs1</plasmid>
    </source>
</reference>
<comment type="function">
    <text evidence="1">This protein is essential for plasmid replication; it is involved in copy control functions.</text>
</comment>
<dbReference type="GO" id="GO:0006276">
    <property type="term" value="P:plasmid maintenance"/>
    <property type="evidence" value="ECO:0007669"/>
    <property type="project" value="UniProtKB-KW"/>
</dbReference>
<keyword evidence="3" id="KW-0615">Plasmid copy control</keyword>
<comment type="similarity">
    <text evidence="2">Belongs to the IncFII RepA family.</text>
</comment>
<evidence type="ECO:0000256" key="4">
    <source>
        <dbReference type="ARBA" id="ARBA00022705"/>
    </source>
</evidence>
<gene>
    <name evidence="5" type="primary">repA2</name>
</gene>
<name>O31290_9GAMM</name>
<dbReference type="AlphaFoldDB" id="O31290"/>
<sequence length="246" mass="28736">MKKCVYRVYTKKYVNNKYPSFIPHKKGKKGSQFITFAMQLAAKIDIARVDHSSNYLKKNITINRIRRLNKHRASAMRAMVQAMLYHLNEQSFEVQSTIEQLSDECGLSTISPAGNKSITRASRLITQFMEPMGLCSFVASKNCIHKVIKIKNLFFEKIGIPHLKNKIYTKHYCNHNISHVLNNFIIYKEFPKIFNLDENKIKKRILNALIKYYSTTELTKMGSKGLKKKVNTEYLHLKKISEKYYL</sequence>
<geneLocation type="plasmid" evidence="5">
    <name>pBTs1</name>
</geneLocation>
<keyword evidence="4" id="KW-0235">DNA replication</keyword>